<dbReference type="AlphaFoldDB" id="A0A803J5I4"/>
<feature type="region of interest" description="Disordered" evidence="2">
    <location>
        <begin position="95"/>
        <end position="118"/>
    </location>
</feature>
<organism evidence="3">
    <name type="scientific">Xenopus tropicalis</name>
    <name type="common">Western clawed frog</name>
    <name type="synonym">Silurana tropicalis</name>
    <dbReference type="NCBI Taxonomy" id="8364"/>
    <lineage>
        <taxon>Eukaryota</taxon>
        <taxon>Metazoa</taxon>
        <taxon>Chordata</taxon>
        <taxon>Craniata</taxon>
        <taxon>Vertebrata</taxon>
        <taxon>Euteleostomi</taxon>
        <taxon>Amphibia</taxon>
        <taxon>Batrachia</taxon>
        <taxon>Anura</taxon>
        <taxon>Pipoidea</taxon>
        <taxon>Pipidae</taxon>
        <taxon>Xenopodinae</taxon>
        <taxon>Xenopus</taxon>
        <taxon>Silurana</taxon>
    </lineage>
</organism>
<gene>
    <name evidence="5 6" type="primary">MGC147242</name>
    <name evidence="3" type="synonym">igfbp2</name>
</gene>
<sequence length="251" mass="27858">MDALERVLTEDEENLLCYSVAELESFVQLLSDKVKADKEVLEQMKAEVLDLEAETAERGAERELYASMVAQAAGVSDALTEEAQTLAQLRSVSQELTNQTADSDGNASVRRDARCDQQKPEVDAELAIASYQHKEKLLLQERDQLQSQLQDTKAALAEAQLQQQNGLSLGLRVVPPVPAARGALTPNQEPMRETALHSPGEPQSWRFPSSPQNPDLREENKTNKMNHFVKTGFCCPLKWVEPVISTKATCR</sequence>
<evidence type="ECO:0000313" key="5">
    <source>
        <dbReference type="RefSeq" id="XP_031748593.1"/>
    </source>
</evidence>
<keyword evidence="4" id="KW-1185">Reference proteome</keyword>
<feature type="coiled-coil region" evidence="1">
    <location>
        <begin position="128"/>
        <end position="162"/>
    </location>
</feature>
<protein>
    <submittedName>
        <fullName evidence="3">Insulin-like growth factor-binding protein 2</fullName>
    </submittedName>
    <submittedName>
        <fullName evidence="5">Uncharacterized protein LOC779856 isoform X1</fullName>
    </submittedName>
</protein>
<proteinExistence type="predicted"/>
<dbReference type="OrthoDB" id="9909105at2759"/>
<feature type="region of interest" description="Disordered" evidence="2">
    <location>
        <begin position="180"/>
        <end position="221"/>
    </location>
</feature>
<accession>A0A803J5I4</accession>
<reference evidence="3" key="1">
    <citation type="journal article" date="2010" name="Science">
        <title>The genome of the Western clawed frog Xenopus tropicalis.</title>
        <authorList>
            <person name="Hellsten U."/>
            <person name="Harland R.M."/>
            <person name="Gilchrist M.J."/>
            <person name="Hendrix D."/>
            <person name="Jurka J."/>
            <person name="Kapitonov V."/>
            <person name="Ovcharenko I."/>
            <person name="Putnam N.H."/>
            <person name="Shu S."/>
            <person name="Taher L."/>
            <person name="Blitz I.L."/>
            <person name="Blumberg B."/>
            <person name="Dichmann D.S."/>
            <person name="Dubchak I."/>
            <person name="Amaya E."/>
            <person name="Detter J.C."/>
            <person name="Fletcher R."/>
            <person name="Gerhard D.S."/>
            <person name="Goodstein D."/>
            <person name="Graves T."/>
            <person name="Grigoriev I.V."/>
            <person name="Grimwood J."/>
            <person name="Kawashima T."/>
            <person name="Lindquist E."/>
            <person name="Lucas S.M."/>
            <person name="Mead P.E."/>
            <person name="Mitros T."/>
            <person name="Ogino H."/>
            <person name="Ohta Y."/>
            <person name="Poliakov A.V."/>
            <person name="Pollet N."/>
            <person name="Robert J."/>
            <person name="Salamov A."/>
            <person name="Sater A.K."/>
            <person name="Schmutz J."/>
            <person name="Terry A."/>
            <person name="Vize P.D."/>
            <person name="Warren W.C."/>
            <person name="Wells D."/>
            <person name="Wills A."/>
            <person name="Wilson R.K."/>
            <person name="Zimmerman L.B."/>
            <person name="Zorn A.M."/>
            <person name="Grainger R."/>
            <person name="Grammer T."/>
            <person name="Khokha M.K."/>
            <person name="Richardson P.M."/>
            <person name="Rokhsar D.S."/>
        </authorList>
    </citation>
    <scope>NUCLEOTIDE SEQUENCE [LARGE SCALE GENOMIC DNA]</scope>
    <source>
        <strain evidence="3">Nigerian</strain>
    </source>
</reference>
<dbReference type="GeneID" id="779856"/>
<evidence type="ECO:0000313" key="3">
    <source>
        <dbReference type="Ensembl" id="ENSXETP00000103112"/>
    </source>
</evidence>
<evidence type="ECO:0000313" key="6">
    <source>
        <dbReference type="Xenbase" id="XB-GENE-5725349"/>
    </source>
</evidence>
<dbReference type="Bgee" id="ENSXETG00000033133">
    <property type="expression patterns" value="Expressed in 2-cell stage embryo and 12 other cell types or tissues"/>
</dbReference>
<dbReference type="RefSeq" id="XP_031748593.1">
    <property type="nucleotide sequence ID" value="XM_031892733.1"/>
</dbReference>
<evidence type="ECO:0000313" key="4">
    <source>
        <dbReference type="Proteomes" id="UP000008143"/>
    </source>
</evidence>
<dbReference type="AGR" id="Xenbase:XB-GENE-5725349"/>
<reference evidence="3" key="2">
    <citation type="submission" date="2021-03" db="UniProtKB">
        <authorList>
            <consortium name="Ensembl"/>
        </authorList>
    </citation>
    <scope>IDENTIFICATION</scope>
</reference>
<dbReference type="Ensembl" id="ENSXETT00000106275">
    <property type="protein sequence ID" value="ENSXETP00000103112"/>
    <property type="gene ID" value="ENSXETG00000033133"/>
</dbReference>
<feature type="compositionally biased region" description="Basic and acidic residues" evidence="2">
    <location>
        <begin position="109"/>
        <end position="118"/>
    </location>
</feature>
<name>A0A803J5I4_XENTR</name>
<evidence type="ECO:0000256" key="2">
    <source>
        <dbReference type="SAM" id="MobiDB-lite"/>
    </source>
</evidence>
<dbReference type="Proteomes" id="UP000008143">
    <property type="component" value="Chromosome 9"/>
</dbReference>
<dbReference type="GeneTree" id="ENSGT00940000158542"/>
<evidence type="ECO:0000256" key="1">
    <source>
        <dbReference type="SAM" id="Coils"/>
    </source>
</evidence>
<feature type="compositionally biased region" description="Polar residues" evidence="2">
    <location>
        <begin position="95"/>
        <end position="106"/>
    </location>
</feature>
<dbReference type="Xenbase" id="XB-GENE-5725349">
    <property type="gene designation" value="MGC147242"/>
</dbReference>
<feature type="coiled-coil region" evidence="1">
    <location>
        <begin position="27"/>
        <end position="54"/>
    </location>
</feature>
<reference evidence="5" key="3">
    <citation type="submission" date="2025-04" db="UniProtKB">
        <authorList>
            <consortium name="RefSeq"/>
        </authorList>
    </citation>
    <scope>IDENTIFICATION</scope>
    <source>
        <strain evidence="5">Nigerian</strain>
        <tissue evidence="5">Liver and blood</tissue>
    </source>
</reference>
<keyword evidence="1" id="KW-0175">Coiled coil</keyword>